<proteinExistence type="predicted"/>
<name>A0AAV7Z425_9EUKA</name>
<dbReference type="AlphaFoldDB" id="A0AAV7Z425"/>
<dbReference type="InterPro" id="IPR009091">
    <property type="entry name" value="RCC1/BLIP-II"/>
</dbReference>
<evidence type="ECO:0000259" key="3">
    <source>
        <dbReference type="PROSITE" id="PS50097"/>
    </source>
</evidence>
<protein>
    <submittedName>
        <fullName evidence="4">Btk-binding protein-related</fullName>
    </submittedName>
</protein>
<sequence>MTEKITKKLFYQVTELQKTKKNVQMDNVVLVSQGDRWSILITEEGNVYESNGSLQNINKVNVSGITCGKSGFTHYLLLSSESTVYGRGAISENFGQIGMGKNKSCGTPEPIPFFEELKNKEDVEVEMIYVSCYNSYYYLSDGRLFASGYNPSGQLGTVEVGVSQFTPKLIGEKVSRVWTDNLSYFIWFETSDGTITGSGPFENSSYRTTFQQLKIEKEDLFDIACSFNHSLIVTQPQKQDRKDKVAYNAYAVRKVMAQTPIKWLFDHPIAEISGGNQHSIVRLEDDSLFWVKNSGTYVKIQFEPVRLDVGKKLSITSGWGTSTVYIGNEGDENQKRRKATDFMKLYEEKKFVDFEIYQGINVHRVWIEWRLKTDSKKIQQIISTWEEEKIQSLISWAYSGIYRHRKAAQAFGEAIQRNELPATTVSQDLERLYKMEETKDFHLLIPEEADEEGEEEEEEEEKEEEELVEIPVHKFILIGRCGLFREMFENVTEQKNSVKDYSGKTAESIEIFIKFLYTNKIELTADDDPQLVVEELENAAEYYQLDTPRLLSLELNKIIKQFNL</sequence>
<dbReference type="InterPro" id="IPR051210">
    <property type="entry name" value="Ub_ligase/GEF_domain"/>
</dbReference>
<comment type="caution">
    <text evidence="4">The sequence shown here is derived from an EMBL/GenBank/DDBJ whole genome shotgun (WGS) entry which is preliminary data.</text>
</comment>
<dbReference type="Proteomes" id="UP001146793">
    <property type="component" value="Unassembled WGS sequence"/>
</dbReference>
<gene>
    <name evidence="4" type="ORF">M0812_18909</name>
</gene>
<dbReference type="CDD" id="cd18186">
    <property type="entry name" value="BTB_POZ_ZBTB_KLHL-like"/>
    <property type="match status" value="1"/>
</dbReference>
<dbReference type="Gene3D" id="3.30.710.10">
    <property type="entry name" value="Potassium Channel Kv1.1, Chain A"/>
    <property type="match status" value="1"/>
</dbReference>
<dbReference type="PANTHER" id="PTHR22870">
    <property type="entry name" value="REGULATOR OF CHROMOSOME CONDENSATION"/>
    <property type="match status" value="1"/>
</dbReference>
<feature type="compositionally biased region" description="Acidic residues" evidence="2">
    <location>
        <begin position="447"/>
        <end position="465"/>
    </location>
</feature>
<evidence type="ECO:0000313" key="4">
    <source>
        <dbReference type="EMBL" id="KAJ3436842.1"/>
    </source>
</evidence>
<dbReference type="InterPro" id="IPR000210">
    <property type="entry name" value="BTB/POZ_dom"/>
</dbReference>
<reference evidence="4" key="1">
    <citation type="submission" date="2022-08" db="EMBL/GenBank/DDBJ databases">
        <title>Novel sulphate-reducing endosymbionts in the free-living metamonad Anaeramoeba.</title>
        <authorList>
            <person name="Jerlstrom-Hultqvist J."/>
            <person name="Cepicka I."/>
            <person name="Gallot-Lavallee L."/>
            <person name="Salas-Leiva D."/>
            <person name="Curtis B.A."/>
            <person name="Zahonova K."/>
            <person name="Pipaliya S."/>
            <person name="Dacks J."/>
            <person name="Roger A.J."/>
        </authorList>
    </citation>
    <scope>NUCLEOTIDE SEQUENCE</scope>
    <source>
        <strain evidence="4">Busselton2</strain>
    </source>
</reference>
<dbReference type="EMBL" id="JANTQA010000036">
    <property type="protein sequence ID" value="KAJ3436842.1"/>
    <property type="molecule type" value="Genomic_DNA"/>
</dbReference>
<organism evidence="4 5">
    <name type="scientific">Anaeramoeba flamelloides</name>
    <dbReference type="NCBI Taxonomy" id="1746091"/>
    <lineage>
        <taxon>Eukaryota</taxon>
        <taxon>Metamonada</taxon>
        <taxon>Anaeramoebidae</taxon>
        <taxon>Anaeramoeba</taxon>
    </lineage>
</organism>
<feature type="region of interest" description="Disordered" evidence="2">
    <location>
        <begin position="446"/>
        <end position="465"/>
    </location>
</feature>
<evidence type="ECO:0000256" key="2">
    <source>
        <dbReference type="SAM" id="MobiDB-lite"/>
    </source>
</evidence>
<accession>A0AAV7Z425</accession>
<dbReference type="Gene3D" id="2.130.10.30">
    <property type="entry name" value="Regulator of chromosome condensation 1/beta-lactamase-inhibitor protein II"/>
    <property type="match status" value="1"/>
</dbReference>
<keyword evidence="1" id="KW-0677">Repeat</keyword>
<dbReference type="SUPFAM" id="SSF50985">
    <property type="entry name" value="RCC1/BLIP-II"/>
    <property type="match status" value="1"/>
</dbReference>
<dbReference type="Pfam" id="PF00651">
    <property type="entry name" value="BTB"/>
    <property type="match status" value="1"/>
</dbReference>
<dbReference type="SUPFAM" id="SSF54695">
    <property type="entry name" value="POZ domain"/>
    <property type="match status" value="1"/>
</dbReference>
<dbReference type="InterPro" id="IPR011333">
    <property type="entry name" value="SKP1/BTB/POZ_sf"/>
</dbReference>
<evidence type="ECO:0000256" key="1">
    <source>
        <dbReference type="ARBA" id="ARBA00022737"/>
    </source>
</evidence>
<evidence type="ECO:0000313" key="5">
    <source>
        <dbReference type="Proteomes" id="UP001146793"/>
    </source>
</evidence>
<dbReference type="PROSITE" id="PS50097">
    <property type="entry name" value="BTB"/>
    <property type="match status" value="1"/>
</dbReference>
<dbReference type="PANTHER" id="PTHR22870:SF408">
    <property type="entry name" value="OS09G0560450 PROTEIN"/>
    <property type="match status" value="1"/>
</dbReference>
<feature type="domain" description="BTB" evidence="3">
    <location>
        <begin position="469"/>
        <end position="525"/>
    </location>
</feature>